<keyword evidence="2" id="KW-1133">Transmembrane helix</keyword>
<dbReference type="EMBL" id="GGFL01015865">
    <property type="protein sequence ID" value="MBW80043.1"/>
    <property type="molecule type" value="Transcribed_RNA"/>
</dbReference>
<evidence type="ECO:0000256" key="2">
    <source>
        <dbReference type="SAM" id="Phobius"/>
    </source>
</evidence>
<name>A0A2M4DR50_ANODA</name>
<dbReference type="AlphaFoldDB" id="A0A2M4DR50"/>
<feature type="compositionally biased region" description="Basic and acidic residues" evidence="1">
    <location>
        <begin position="80"/>
        <end position="91"/>
    </location>
</feature>
<evidence type="ECO:0000256" key="1">
    <source>
        <dbReference type="SAM" id="MobiDB-lite"/>
    </source>
</evidence>
<keyword evidence="2" id="KW-0812">Transmembrane</keyword>
<sequence length="91" mass="9976">MQCFSSRALSLFLCISMDVIIVAEGGVILFLGSLSNALPQPKNCLPFGSGTRFSLVFLRCASKLANCTATTTHPAGMHTAKRERERERERN</sequence>
<organism evidence="3">
    <name type="scientific">Anopheles darlingi</name>
    <name type="common">Mosquito</name>
    <dbReference type="NCBI Taxonomy" id="43151"/>
    <lineage>
        <taxon>Eukaryota</taxon>
        <taxon>Metazoa</taxon>
        <taxon>Ecdysozoa</taxon>
        <taxon>Arthropoda</taxon>
        <taxon>Hexapoda</taxon>
        <taxon>Insecta</taxon>
        <taxon>Pterygota</taxon>
        <taxon>Neoptera</taxon>
        <taxon>Endopterygota</taxon>
        <taxon>Diptera</taxon>
        <taxon>Nematocera</taxon>
        <taxon>Culicoidea</taxon>
        <taxon>Culicidae</taxon>
        <taxon>Anophelinae</taxon>
        <taxon>Anopheles</taxon>
    </lineage>
</organism>
<protein>
    <submittedName>
        <fullName evidence="3">Putative secreted protein</fullName>
    </submittedName>
</protein>
<keyword evidence="2" id="KW-0472">Membrane</keyword>
<proteinExistence type="predicted"/>
<feature type="transmembrane region" description="Helical" evidence="2">
    <location>
        <begin position="12"/>
        <end position="34"/>
    </location>
</feature>
<feature type="region of interest" description="Disordered" evidence="1">
    <location>
        <begin position="72"/>
        <end position="91"/>
    </location>
</feature>
<accession>A0A2M4DR50</accession>
<reference evidence="3" key="1">
    <citation type="submission" date="2018-01" db="EMBL/GenBank/DDBJ databases">
        <title>An insight into the sialome of Amazonian anophelines.</title>
        <authorList>
            <person name="Ribeiro J.M."/>
            <person name="Scarpassa V."/>
            <person name="Calvo E."/>
        </authorList>
    </citation>
    <scope>NUCLEOTIDE SEQUENCE</scope>
</reference>
<evidence type="ECO:0000313" key="3">
    <source>
        <dbReference type="EMBL" id="MBW80043.1"/>
    </source>
</evidence>